<feature type="compositionally biased region" description="Basic residues" evidence="1">
    <location>
        <begin position="434"/>
        <end position="448"/>
    </location>
</feature>
<dbReference type="PANTHER" id="PTHR32133:SF386">
    <property type="entry name" value="F-BOX DOMAIN-CONTAINING PROTEIN"/>
    <property type="match status" value="1"/>
</dbReference>
<feature type="region of interest" description="Disordered" evidence="1">
    <location>
        <begin position="433"/>
        <end position="455"/>
    </location>
</feature>
<dbReference type="SUPFAM" id="SSF81383">
    <property type="entry name" value="F-box domain"/>
    <property type="match status" value="1"/>
</dbReference>
<dbReference type="Pfam" id="PF12937">
    <property type="entry name" value="F-box-like"/>
    <property type="match status" value="1"/>
</dbReference>
<evidence type="ECO:0000256" key="1">
    <source>
        <dbReference type="SAM" id="MobiDB-lite"/>
    </source>
</evidence>
<dbReference type="InterPro" id="IPR036047">
    <property type="entry name" value="F-box-like_dom_sf"/>
</dbReference>
<keyword evidence="4" id="KW-1185">Reference proteome</keyword>
<evidence type="ECO:0000313" key="4">
    <source>
        <dbReference type="Proteomes" id="UP000095767"/>
    </source>
</evidence>
<gene>
    <name evidence="3" type="ORF">BAE44_0000317</name>
</gene>
<reference evidence="3 4" key="1">
    <citation type="submission" date="2016-09" db="EMBL/GenBank/DDBJ databases">
        <title>The draft genome of Dichanthelium oligosanthes: A C3 panicoid grass species.</title>
        <authorList>
            <person name="Studer A.J."/>
            <person name="Schnable J.C."/>
            <person name="Brutnell T.P."/>
        </authorList>
    </citation>
    <scope>NUCLEOTIDE SEQUENCE [LARGE SCALE GENOMIC DNA]</scope>
    <source>
        <strain evidence="4">cv. Kellogg 1175</strain>
        <tissue evidence="3">Leaf</tissue>
    </source>
</reference>
<protein>
    <recommendedName>
        <fullName evidence="2">F-box domain-containing protein</fullName>
    </recommendedName>
</protein>
<proteinExistence type="predicted"/>
<name>A0A1E5WMR1_9POAL</name>
<dbReference type="InterPro" id="IPR001810">
    <property type="entry name" value="F-box_dom"/>
</dbReference>
<evidence type="ECO:0000259" key="2">
    <source>
        <dbReference type="Pfam" id="PF12937"/>
    </source>
</evidence>
<comment type="caution">
    <text evidence="3">The sequence shown here is derived from an EMBL/GenBank/DDBJ whole genome shotgun (WGS) entry which is preliminary data.</text>
</comment>
<organism evidence="3 4">
    <name type="scientific">Dichanthelium oligosanthes</name>
    <dbReference type="NCBI Taxonomy" id="888268"/>
    <lineage>
        <taxon>Eukaryota</taxon>
        <taxon>Viridiplantae</taxon>
        <taxon>Streptophyta</taxon>
        <taxon>Embryophyta</taxon>
        <taxon>Tracheophyta</taxon>
        <taxon>Spermatophyta</taxon>
        <taxon>Magnoliopsida</taxon>
        <taxon>Liliopsida</taxon>
        <taxon>Poales</taxon>
        <taxon>Poaceae</taxon>
        <taxon>PACMAD clade</taxon>
        <taxon>Panicoideae</taxon>
        <taxon>Panicodae</taxon>
        <taxon>Paniceae</taxon>
        <taxon>Dichantheliinae</taxon>
        <taxon>Dichanthelium</taxon>
    </lineage>
</organism>
<dbReference type="AlphaFoldDB" id="A0A1E5WMR1"/>
<accession>A0A1E5WMR1</accession>
<dbReference type="PANTHER" id="PTHR32133">
    <property type="entry name" value="OS07G0120400 PROTEIN"/>
    <property type="match status" value="1"/>
</dbReference>
<dbReference type="Proteomes" id="UP000095767">
    <property type="component" value="Unassembled WGS sequence"/>
</dbReference>
<feature type="domain" description="F-box" evidence="2">
    <location>
        <begin position="280"/>
        <end position="315"/>
    </location>
</feature>
<feature type="compositionally biased region" description="Low complexity" evidence="1">
    <location>
        <begin position="366"/>
        <end position="421"/>
    </location>
</feature>
<feature type="region of interest" description="Disordered" evidence="1">
    <location>
        <begin position="358"/>
        <end position="421"/>
    </location>
</feature>
<dbReference type="EMBL" id="LWDX02000966">
    <property type="protein sequence ID" value="OEL38664.1"/>
    <property type="molecule type" value="Genomic_DNA"/>
</dbReference>
<feature type="region of interest" description="Disordered" evidence="1">
    <location>
        <begin position="239"/>
        <end position="270"/>
    </location>
</feature>
<sequence>MWLYVYSSDAGSWSVQTCVAPTTACSVDREPAALVGNALYFPIGVGSSAVRYDLATRETSVMRLPPESWGYAAVLVAMEDGGLGVARLEGGVTGGLSLWKMEAGANGDIGWTQTTVVELGNLLALPISSRFLGFAHGTGVFVEADGGLFSFDLESGLVEMVCEGNSFHSVVPYTSFYTPELRWIDTAELLRLKSSGWSSSGSLAEKRRVGDAVGFQHNAFCQISHLLIRCLFGPTCQSPRSEHGKRNPTKVDQGVAPAKPNPSGPAPRRRRMAPALLDEVLLRLPPDEPWSLVRAALVCKRWRGLVLDDPGLRRRRRDLHATAAPPMLGFTCNLGSASEFVPASTSCAPRALRRGWRSTAASSSCRRGGTPSTPPSSSGTRSPTSGRSSPSCPATPAPTTRAGTPRCSAHPAAPTQAAPAVADPSSSCWWAAAARRRPRTPTHRRRTRGANGPTATDLAASSTYFLCRYIKGILRYNLETREMSVISLPDECNCKRIVLMATEDGRLGFQSLPVLGCGWSQWKV</sequence>
<evidence type="ECO:0000313" key="3">
    <source>
        <dbReference type="EMBL" id="OEL38664.1"/>
    </source>
</evidence>